<reference evidence="5" key="1">
    <citation type="submission" date="2018-05" db="EMBL/GenBank/DDBJ databases">
        <title>Genome Sequencing of selected type strains of the family Eggerthellaceae.</title>
        <authorList>
            <person name="Danylec N."/>
            <person name="Stoll D.A."/>
            <person name="Doetsch A."/>
            <person name="Huch M."/>
        </authorList>
    </citation>
    <scope>NUCLEOTIDE SEQUENCE [LARGE SCALE GENOMIC DNA]</scope>
    <source>
        <strain evidence="5">DSM 17537</strain>
    </source>
</reference>
<comment type="caution">
    <text evidence="4">The sequence shown here is derived from an EMBL/GenBank/DDBJ whole genome shotgun (WGS) entry which is preliminary data.</text>
</comment>
<dbReference type="OrthoDB" id="9800565at2"/>
<evidence type="ECO:0000313" key="4">
    <source>
        <dbReference type="EMBL" id="RNL21471.1"/>
    </source>
</evidence>
<gene>
    <name evidence="4" type="ORF">DMP07_01085</name>
</gene>
<accession>A0A3N0AI60</accession>
<dbReference type="AlphaFoldDB" id="A0A3N0AI60"/>
<sequence>MKFLIASDIHGSAYWCAALMKCIEAEAPDKVILLGDVLNHGPRNPLPDGYAPQDVAAMLNSIAERIVAVRGNCDSEVDQMLLDFPCMGDYAFVLDGERTLFATHGHVFGPDNVPPLPAGSVVLSGHTHIKTNDEKDGLLFANPGSVSIPKDGSHSYGIYENGAFRTVEMIDA</sequence>
<keyword evidence="5" id="KW-1185">Reference proteome</keyword>
<organism evidence="4 5">
    <name type="scientific">Slackia faecicanis</name>
    <dbReference type="NCBI Taxonomy" id="255723"/>
    <lineage>
        <taxon>Bacteria</taxon>
        <taxon>Bacillati</taxon>
        <taxon>Actinomycetota</taxon>
        <taxon>Coriobacteriia</taxon>
        <taxon>Eggerthellales</taxon>
        <taxon>Eggerthellaceae</taxon>
        <taxon>Slackia</taxon>
    </lineage>
</organism>
<name>A0A3N0AI60_9ACTN</name>
<dbReference type="RefSeq" id="WP_123197313.1">
    <property type="nucleotide sequence ID" value="NZ_QICB01000001.1"/>
</dbReference>
<dbReference type="InterPro" id="IPR029052">
    <property type="entry name" value="Metallo-depent_PP-like"/>
</dbReference>
<dbReference type="NCBIfam" id="NF006988">
    <property type="entry name" value="PRK09453.1"/>
    <property type="match status" value="1"/>
</dbReference>
<dbReference type="Proteomes" id="UP000267368">
    <property type="component" value="Unassembled WGS sequence"/>
</dbReference>
<dbReference type="NCBIfam" id="TIGR00040">
    <property type="entry name" value="yfcE"/>
    <property type="match status" value="1"/>
</dbReference>
<evidence type="ECO:0000313" key="5">
    <source>
        <dbReference type="Proteomes" id="UP000267368"/>
    </source>
</evidence>
<dbReference type="SUPFAM" id="SSF56300">
    <property type="entry name" value="Metallo-dependent phosphatases"/>
    <property type="match status" value="1"/>
</dbReference>
<dbReference type="GO" id="GO:0016787">
    <property type="term" value="F:hydrolase activity"/>
    <property type="evidence" value="ECO:0007669"/>
    <property type="project" value="UniProtKB-UniRule"/>
</dbReference>
<evidence type="ECO:0000256" key="2">
    <source>
        <dbReference type="RuleBase" id="RU362039"/>
    </source>
</evidence>
<dbReference type="GO" id="GO:0046872">
    <property type="term" value="F:metal ion binding"/>
    <property type="evidence" value="ECO:0007669"/>
    <property type="project" value="UniProtKB-KW"/>
</dbReference>
<dbReference type="Gene3D" id="3.60.21.10">
    <property type="match status" value="1"/>
</dbReference>
<dbReference type="InterPro" id="IPR000979">
    <property type="entry name" value="Phosphodiesterase_MJ0936/Vps29"/>
</dbReference>
<dbReference type="EC" id="3.1.4.-" evidence="2"/>
<comment type="cofactor">
    <cofactor evidence="2">
        <name>a divalent metal cation</name>
        <dbReference type="ChEBI" id="CHEBI:60240"/>
    </cofactor>
</comment>
<protein>
    <recommendedName>
        <fullName evidence="2">Phosphoesterase</fullName>
        <ecNumber evidence="2">3.1.4.-</ecNumber>
    </recommendedName>
</protein>
<feature type="domain" description="Calcineurin-like phosphoesterase" evidence="3">
    <location>
        <begin position="1"/>
        <end position="159"/>
    </location>
</feature>
<comment type="similarity">
    <text evidence="1 2">Belongs to the metallophosphoesterase superfamily. YfcE family.</text>
</comment>
<evidence type="ECO:0000259" key="3">
    <source>
        <dbReference type="Pfam" id="PF12850"/>
    </source>
</evidence>
<dbReference type="Pfam" id="PF12850">
    <property type="entry name" value="Metallophos_2"/>
    <property type="match status" value="1"/>
</dbReference>
<dbReference type="InterPro" id="IPR024654">
    <property type="entry name" value="Calcineurin-like_PHP_lpxH"/>
</dbReference>
<dbReference type="EMBL" id="QICB01000001">
    <property type="protein sequence ID" value="RNL21471.1"/>
    <property type="molecule type" value="Genomic_DNA"/>
</dbReference>
<proteinExistence type="inferred from homology"/>
<keyword evidence="2" id="KW-0479">Metal-binding</keyword>
<evidence type="ECO:0000256" key="1">
    <source>
        <dbReference type="ARBA" id="ARBA00008950"/>
    </source>
</evidence>